<dbReference type="GO" id="GO:0006629">
    <property type="term" value="P:lipid metabolic process"/>
    <property type="evidence" value="ECO:0007669"/>
    <property type="project" value="InterPro"/>
</dbReference>
<feature type="region of interest" description="Disordered" evidence="1">
    <location>
        <begin position="89"/>
        <end position="115"/>
    </location>
</feature>
<evidence type="ECO:0000313" key="6">
    <source>
        <dbReference type="EMBL" id="CAL4802216.1"/>
    </source>
</evidence>
<reference evidence="5" key="2">
    <citation type="submission" date="2024-04" db="EMBL/GenBank/DDBJ databases">
        <authorList>
            <person name="Chen Y."/>
            <person name="Shah S."/>
            <person name="Dougan E. K."/>
            <person name="Thang M."/>
            <person name="Chan C."/>
        </authorList>
    </citation>
    <scope>NUCLEOTIDE SEQUENCE [LARGE SCALE GENOMIC DNA]</scope>
</reference>
<feature type="transmembrane region" description="Helical" evidence="2">
    <location>
        <begin position="1436"/>
        <end position="1457"/>
    </location>
</feature>
<sequence length="1845" mass="206978">MFFNTGGAAQAWWDDKHWDHWCGDEGVEGAEDAKEVRVALVDTVTTPGLASKVMAMKSLRCPLAHDDTAMLRALSTAALEHAHTRELADEVRHTHTNGSGPDTLDEEDDTDDDEANLSRQGCLMRLGLCIGYMIPTWGHLSLANVGRSWAAGAFALWHCYVILSSSLLIFFNAAAALLRCYIQWFSGISMNLHGWRYCCSFDFPTITFFFWTLVKCYLLLQVSSDILRFAYLLCKDAWRPDTFEAYRRLLVSDAWKELDEGKFYTYSWSVCLTGCQKTWDVIFQCWIHFTMDVVPLSIFALTLADVGVTRVRACQISLGIGLFHILIFYFLWVFGEVSMKIFCFRRAWAAARSFENSSRPPRMTAPYTGTVWGTLSRSPRETSAESRSICVLLCTIFHWLEFLMPIGLGLVIMTVGFVINQSNVALCGGMFFFLSALIMAFSRAPNDENGLSNGGGAKCRWPQPRAVARWFPNAEALQLWGERWCRLGFESQKRQRYQFLLMLAFSAVVFGAFSFRGLAMTCLFMVLLVFFRILWMRCEGSMGWLWAFIETFVELIMLIFLISVTSPNATKGLQDGAVVFILCIMRQFGYQREIWSGERVRLACSIVLGIVHLLFVVLVCFAVESFWKNEDWSAFGSDIDKTKFYSIPTFPPFQFPNSTLPLCLLRFPLGASGLGRPAVPPQHFTSKHYPHDTPHQLSLGDFALMASLTYENRSRFEWGCKHYFPGWRVEHQPESARALDWIRFLMLTSADNSTTVIAVRGTLDMLDVLQDVALWLVPALMQSCNFLGPDVSSGAWGQAISGLSRLVPLSSDHPDRSFSSVLKAAEFMMRTYPERLFYLTGHSLGGGVAKLVALKLSAALHVPTTVAFAAPGIHHAARVLLGQLHQELHNKLESESLTTLTVKPMHDIVSHIDLDTGNSVVAPCMGKAYDCHSIYRTLWGIFKVCALLRSEEPPEVDLAEPFGHNGARGPALAKEAFRDRDVRFGCCAMLRALSQAAVEARSTGSFTNATRSSGLEVDVESSEDEAENISWHRLALCIGAWIPTWGHFTFSYLFLAGDLAPRCSSKNDRIGGTLIFINCCTTLLFFYSDWFAAGSSAELCSIHYEDFRECCSFTLSVEFMGVFLRSCIVLSVSADLLRFAYLLMIDAWRPDAFEAYRRLVVSDAWGELDAGEFYVRSWSMSLSKWQKTGDIVFQLVLHLTLNLIPITGLIIGSLGLVDPITVRKLCLAIGSLHILAFYFLSFHGEVALKLRGFRKAWVLARNLSTSEVSAQITWTRTKSRVVSDAAEQRSICVLCCTIFQWLQSLMPIFSGIAAAILGFIFHRPGLIVVGCVWSALLLFITILTWHSWGNDEENACAPESVHRYFPCPEMLQEWAEKWCNLGFQAQVLHRYHSTVMLGISAAIFGAFGFHSLTITCLTLLTFAMTRILWLQAEGSLGWFYAFVELLITTIGMAMVLVSSCSGNPFKDLLIFMCLSVLRHFGFQRGTSAGERVRVSGAIIFGFVHMFFVLLTCFALRTFWKDESWSAFSFETEPQFLTIPQHPDVNRSAEWPLCLLRFRFGPGPLQDLRPAELLSVADFALMASLSYEAPLRAEEACSHYFPRWRVEQRPEKQRVMDWSRFLMLTSEDNSTTVITVRGTLDFLDVLQDVALWLVPALMEGLNKLGPDISTGNWGKSISEYAELFPSTRVAADHTFKSVLEATHLMIQSHPSRRFFLTGHSLGGGIAKMVALQIPIASRPLAIAFASPGVQDAARVLFGHENHDGPIQTRLEDLQQSLLDVVPRHDLISLIDQDPGNTLIAPCEGHPWQCHSIFRILWGIFSACGSMTFKNLTLPCEAFRAAIPDAC</sequence>
<dbReference type="PANTHER" id="PTHR45856:SF11">
    <property type="entry name" value="FUNGAL LIPASE-LIKE DOMAIN-CONTAINING PROTEIN"/>
    <property type="match status" value="1"/>
</dbReference>
<comment type="caution">
    <text evidence="4">The sequence shown here is derived from an EMBL/GenBank/DDBJ whole genome shotgun (WGS) entry which is preliminary data.</text>
</comment>
<evidence type="ECO:0000313" key="5">
    <source>
        <dbReference type="EMBL" id="CAL1168279.1"/>
    </source>
</evidence>
<dbReference type="InterPro" id="IPR051218">
    <property type="entry name" value="Sec_MonoDiacylglyc_Lipase"/>
</dbReference>
<feature type="transmembrane region" description="Helical" evidence="2">
    <location>
        <begin position="1326"/>
        <end position="1345"/>
    </location>
</feature>
<feature type="compositionally biased region" description="Acidic residues" evidence="1">
    <location>
        <begin position="103"/>
        <end position="115"/>
    </location>
</feature>
<dbReference type="Gene3D" id="3.40.50.1820">
    <property type="entry name" value="alpha/beta hydrolase"/>
    <property type="match status" value="2"/>
</dbReference>
<feature type="transmembrane region" description="Helical" evidence="2">
    <location>
        <begin position="602"/>
        <end position="627"/>
    </location>
</feature>
<dbReference type="EMBL" id="CAMXCT020006506">
    <property type="protein sequence ID" value="CAL1168279.1"/>
    <property type="molecule type" value="Genomic_DNA"/>
</dbReference>
<protein>
    <submittedName>
        <fullName evidence="6">Serine/threonine-protein phosphatase 2A 65 kDa regulatory subunit A beta isoform</fullName>
    </submittedName>
</protein>
<feature type="transmembrane region" description="Helical" evidence="2">
    <location>
        <begin position="160"/>
        <end position="182"/>
    </location>
</feature>
<accession>A0A9P1DR60</accession>
<feature type="transmembrane region" description="Helical" evidence="2">
    <location>
        <begin position="1395"/>
        <end position="1424"/>
    </location>
</feature>
<feature type="transmembrane region" description="Helical" evidence="2">
    <location>
        <begin position="1464"/>
        <end position="1482"/>
    </location>
</feature>
<feature type="transmembrane region" description="Helical" evidence="2">
    <location>
        <begin position="499"/>
        <end position="531"/>
    </location>
</feature>
<organism evidence="4">
    <name type="scientific">Cladocopium goreaui</name>
    <dbReference type="NCBI Taxonomy" id="2562237"/>
    <lineage>
        <taxon>Eukaryota</taxon>
        <taxon>Sar</taxon>
        <taxon>Alveolata</taxon>
        <taxon>Dinophyceae</taxon>
        <taxon>Suessiales</taxon>
        <taxon>Symbiodiniaceae</taxon>
        <taxon>Cladocopium</taxon>
    </lineage>
</organism>
<dbReference type="InterPro" id="IPR002921">
    <property type="entry name" value="Fungal_lipase-type"/>
</dbReference>
<keyword evidence="2" id="KW-0812">Transmembrane</keyword>
<proteinExistence type="predicted"/>
<dbReference type="OrthoDB" id="2132090at2759"/>
<feature type="transmembrane region" description="Helical" evidence="2">
    <location>
        <begin position="1298"/>
        <end position="1320"/>
    </location>
</feature>
<name>A0A9P1DR60_9DINO</name>
<feature type="transmembrane region" description="Helical" evidence="2">
    <location>
        <begin position="572"/>
        <end position="590"/>
    </location>
</feature>
<feature type="transmembrane region" description="Helical" evidence="2">
    <location>
        <begin position="194"/>
        <end position="214"/>
    </location>
</feature>
<evidence type="ECO:0000256" key="2">
    <source>
        <dbReference type="SAM" id="Phobius"/>
    </source>
</evidence>
<gene>
    <name evidence="4" type="ORF">C1SCF055_LOCUS39765</name>
</gene>
<keyword evidence="2" id="KW-0472">Membrane</keyword>
<keyword evidence="7" id="KW-1185">Reference proteome</keyword>
<dbReference type="EMBL" id="CAMXCT010006506">
    <property type="protein sequence ID" value="CAI4014904.1"/>
    <property type="molecule type" value="Genomic_DNA"/>
</dbReference>
<feature type="transmembrane region" description="Helical" evidence="2">
    <location>
        <begin position="1222"/>
        <end position="1241"/>
    </location>
</feature>
<feature type="transmembrane region" description="Helical" evidence="2">
    <location>
        <begin position="1069"/>
        <end position="1087"/>
    </location>
</feature>
<dbReference type="EMBL" id="CAMXCT030006506">
    <property type="protein sequence ID" value="CAL4802216.1"/>
    <property type="molecule type" value="Genomic_DNA"/>
</dbReference>
<evidence type="ECO:0000313" key="7">
    <source>
        <dbReference type="Proteomes" id="UP001152797"/>
    </source>
</evidence>
<keyword evidence="2" id="KW-1133">Transmembrane helix</keyword>
<evidence type="ECO:0000313" key="4">
    <source>
        <dbReference type="EMBL" id="CAI4014904.1"/>
    </source>
</evidence>
<feature type="transmembrane region" description="Helical" evidence="2">
    <location>
        <begin position="1038"/>
        <end position="1057"/>
    </location>
</feature>
<dbReference type="Pfam" id="PF01764">
    <property type="entry name" value="Lipase_3"/>
    <property type="match status" value="2"/>
</dbReference>
<feature type="domain" description="Fungal lipase-type" evidence="3">
    <location>
        <begin position="756"/>
        <end position="912"/>
    </location>
</feature>
<feature type="transmembrane region" description="Helical" evidence="2">
    <location>
        <begin position="543"/>
        <end position="566"/>
    </location>
</feature>
<feature type="domain" description="Fungal lipase-type" evidence="3">
    <location>
        <begin position="1632"/>
        <end position="1752"/>
    </location>
</feature>
<feature type="transmembrane region" description="Helical" evidence="2">
    <location>
        <begin position="1191"/>
        <end position="1216"/>
    </location>
</feature>
<feature type="transmembrane region" description="Helical" evidence="2">
    <location>
        <begin position="396"/>
        <end position="419"/>
    </location>
</feature>
<dbReference type="InterPro" id="IPR029058">
    <property type="entry name" value="AB_hydrolase_fold"/>
</dbReference>
<feature type="transmembrane region" description="Helical" evidence="2">
    <location>
        <begin position="316"/>
        <end position="335"/>
    </location>
</feature>
<dbReference type="Proteomes" id="UP001152797">
    <property type="component" value="Unassembled WGS sequence"/>
</dbReference>
<dbReference type="PANTHER" id="PTHR45856">
    <property type="entry name" value="ALPHA/BETA-HYDROLASES SUPERFAMILY PROTEIN"/>
    <property type="match status" value="1"/>
</dbReference>
<feature type="transmembrane region" description="Helical" evidence="2">
    <location>
        <begin position="1494"/>
        <end position="1515"/>
    </location>
</feature>
<feature type="transmembrane region" description="Helical" evidence="2">
    <location>
        <begin position="424"/>
        <end position="442"/>
    </location>
</feature>
<evidence type="ECO:0000259" key="3">
    <source>
        <dbReference type="Pfam" id="PF01764"/>
    </source>
</evidence>
<reference evidence="4" key="1">
    <citation type="submission" date="2022-10" db="EMBL/GenBank/DDBJ databases">
        <authorList>
            <person name="Chen Y."/>
            <person name="Dougan E. K."/>
            <person name="Chan C."/>
            <person name="Rhodes N."/>
            <person name="Thang M."/>
        </authorList>
    </citation>
    <scope>NUCLEOTIDE SEQUENCE</scope>
</reference>
<feature type="transmembrane region" description="Helical" evidence="2">
    <location>
        <begin position="286"/>
        <end position="304"/>
    </location>
</feature>
<evidence type="ECO:0000256" key="1">
    <source>
        <dbReference type="SAM" id="MobiDB-lite"/>
    </source>
</evidence>
<dbReference type="SUPFAM" id="SSF53474">
    <property type="entry name" value="alpha/beta-Hydrolases"/>
    <property type="match status" value="2"/>
</dbReference>